<dbReference type="GO" id="GO:0007165">
    <property type="term" value="P:signal transduction"/>
    <property type="evidence" value="ECO:0007669"/>
    <property type="project" value="InterPro"/>
</dbReference>
<feature type="non-terminal residue" evidence="2">
    <location>
        <position position="151"/>
    </location>
</feature>
<organism evidence="2 3">
    <name type="scientific">Candidatus Acidiferrum panamense</name>
    <dbReference type="NCBI Taxonomy" id="2741543"/>
    <lineage>
        <taxon>Bacteria</taxon>
        <taxon>Pseudomonadati</taxon>
        <taxon>Acidobacteriota</taxon>
        <taxon>Terriglobia</taxon>
        <taxon>Candidatus Acidiferrales</taxon>
        <taxon>Candidatus Acidiferrum</taxon>
    </lineage>
</organism>
<dbReference type="AlphaFoldDB" id="A0A7V8SYN2"/>
<gene>
    <name evidence="2" type="ORF">HRJ53_19895</name>
</gene>
<keyword evidence="3" id="KW-1185">Reference proteome</keyword>
<comment type="caution">
    <text evidence="2">The sequence shown here is derived from an EMBL/GenBank/DDBJ whole genome shotgun (WGS) entry which is preliminary data.</text>
</comment>
<feature type="domain" description="TIR" evidence="1">
    <location>
        <begin position="70"/>
        <end position="151"/>
    </location>
</feature>
<protein>
    <submittedName>
        <fullName evidence="2">Toll/interleukin-1 receptor domain-containing protein</fullName>
    </submittedName>
</protein>
<dbReference type="Pfam" id="PF13676">
    <property type="entry name" value="TIR_2"/>
    <property type="match status" value="1"/>
</dbReference>
<sequence length="151" mass="16873">MRRSLGETIFGNTDLKDAVGLDTCQHEGPSVIDHRTLARSWPLPEVFLRGCGLPDALITYLPSLLSDGATVLLVLLSYGHADKPFARRLHDMLQGRGIRCRLDEKQLLPGDDIHHRVDGRIRLWDKVLLCCSKNSLTSGWVDNEISKAFAK</sequence>
<dbReference type="Proteomes" id="UP000567293">
    <property type="component" value="Unassembled WGS sequence"/>
</dbReference>
<name>A0A7V8SYN2_9BACT</name>
<dbReference type="Gene3D" id="3.40.50.10140">
    <property type="entry name" value="Toll/interleukin-1 receptor homology (TIR) domain"/>
    <property type="match status" value="1"/>
</dbReference>
<dbReference type="SUPFAM" id="SSF52200">
    <property type="entry name" value="Toll/Interleukin receptor TIR domain"/>
    <property type="match status" value="1"/>
</dbReference>
<dbReference type="InterPro" id="IPR000157">
    <property type="entry name" value="TIR_dom"/>
</dbReference>
<evidence type="ECO:0000259" key="1">
    <source>
        <dbReference type="PROSITE" id="PS50104"/>
    </source>
</evidence>
<dbReference type="PROSITE" id="PS50104">
    <property type="entry name" value="TIR"/>
    <property type="match status" value="1"/>
</dbReference>
<accession>A0A7V8SYN2</accession>
<keyword evidence="2" id="KW-0675">Receptor</keyword>
<evidence type="ECO:0000313" key="2">
    <source>
        <dbReference type="EMBL" id="MBA0087253.1"/>
    </source>
</evidence>
<evidence type="ECO:0000313" key="3">
    <source>
        <dbReference type="Proteomes" id="UP000567293"/>
    </source>
</evidence>
<proteinExistence type="predicted"/>
<reference evidence="2" key="1">
    <citation type="submission" date="2020-06" db="EMBL/GenBank/DDBJ databases">
        <title>Legume-microbial interactions unlock mineral nutrients during tropical forest succession.</title>
        <authorList>
            <person name="Epihov D.Z."/>
        </authorList>
    </citation>
    <scope>NUCLEOTIDE SEQUENCE [LARGE SCALE GENOMIC DNA]</scope>
    <source>
        <strain evidence="2">Pan2503</strain>
    </source>
</reference>
<dbReference type="EMBL" id="JACDQQ010001907">
    <property type="protein sequence ID" value="MBA0087253.1"/>
    <property type="molecule type" value="Genomic_DNA"/>
</dbReference>
<dbReference type="InterPro" id="IPR035897">
    <property type="entry name" value="Toll_tir_struct_dom_sf"/>
</dbReference>